<keyword evidence="3 6" id="KW-0032">Aminotransferase</keyword>
<evidence type="ECO:0000256" key="5">
    <source>
        <dbReference type="ARBA" id="ARBA00022898"/>
    </source>
</evidence>
<keyword evidence="5" id="KW-0663">Pyridoxal phosphate</keyword>
<sequence>MLHTDYGGAYPRYDSSFFLPRYTVASQYHLTSALLIIRAPLDQTVSCFRLCTTSHYHASKSWRDVCTSSKERHWSISRTGLIDGLLTNIADWSQLGLALNLSVNGHIETRYHLSTGQWTTPILIADPNISVSGLSPGLNYGQQCYEGLKAFRAEDNRITIFRPKYHAARMARSATSVSLPPPSEELFLECLRLAVAANAEYVPPADAEAYLYIRPVLFGASARLALAPPEEVIFAIYVQPTRPYHGSAAIDGVVLEDFDRAAPRGMGGYKVGGNYAPVWRHAAKAKEMGYGITLHLDSATRSLIEEFSTSGFLGHREIGGKNVLIVPETDNAIASTTSDSMVRLAEREGWVVEKREVPFSSISDLDEVVAVGTAAAAVPVRSITRLSTDEKYAFASSDNGDGKLVELSQLMASIQRGKAEDTEGWCWEVTDFPDHSTALASSLTAGKMSLIGSAVSTLHRNVVGGLWNAVYLLRG</sequence>
<organism evidence="6 7">
    <name type="scientific">Truncatella angustata</name>
    <dbReference type="NCBI Taxonomy" id="152316"/>
    <lineage>
        <taxon>Eukaryota</taxon>
        <taxon>Fungi</taxon>
        <taxon>Dikarya</taxon>
        <taxon>Ascomycota</taxon>
        <taxon>Pezizomycotina</taxon>
        <taxon>Sordariomycetes</taxon>
        <taxon>Xylariomycetidae</taxon>
        <taxon>Amphisphaeriales</taxon>
        <taxon>Sporocadaceae</taxon>
        <taxon>Truncatella</taxon>
    </lineage>
</organism>
<proteinExistence type="inferred from homology"/>
<evidence type="ECO:0000256" key="2">
    <source>
        <dbReference type="ARBA" id="ARBA00009320"/>
    </source>
</evidence>
<comment type="cofactor">
    <cofactor evidence="1">
        <name>pyridoxal 5'-phosphate</name>
        <dbReference type="ChEBI" id="CHEBI:597326"/>
    </cofactor>
</comment>
<evidence type="ECO:0000313" key="7">
    <source>
        <dbReference type="Proteomes" id="UP000758603"/>
    </source>
</evidence>
<dbReference type="EMBL" id="JAGPXC010000006">
    <property type="protein sequence ID" value="KAH6651495.1"/>
    <property type="molecule type" value="Genomic_DNA"/>
</dbReference>
<evidence type="ECO:0000256" key="4">
    <source>
        <dbReference type="ARBA" id="ARBA00022679"/>
    </source>
</evidence>
<dbReference type="RefSeq" id="XP_045955773.1">
    <property type="nucleotide sequence ID" value="XM_046096239.1"/>
</dbReference>
<dbReference type="AlphaFoldDB" id="A0A9P8ZUS9"/>
<dbReference type="GeneID" id="70125132"/>
<gene>
    <name evidence="6" type="ORF">BKA67DRAFT_330590</name>
</gene>
<dbReference type="InterPro" id="IPR001544">
    <property type="entry name" value="Aminotrans_IV"/>
</dbReference>
<dbReference type="InterPro" id="IPR043132">
    <property type="entry name" value="BCAT-like_C"/>
</dbReference>
<dbReference type="Pfam" id="PF01063">
    <property type="entry name" value="Aminotran_4"/>
    <property type="match status" value="1"/>
</dbReference>
<dbReference type="Proteomes" id="UP000758603">
    <property type="component" value="Unassembled WGS sequence"/>
</dbReference>
<protein>
    <submittedName>
        <fullName evidence="6">Aminotransferase</fullName>
    </submittedName>
</protein>
<dbReference type="InterPro" id="IPR043131">
    <property type="entry name" value="BCAT-like_N"/>
</dbReference>
<dbReference type="PANTHER" id="PTHR42825">
    <property type="entry name" value="AMINO ACID AMINOTRANSFERASE"/>
    <property type="match status" value="1"/>
</dbReference>
<reference evidence="6" key="1">
    <citation type="journal article" date="2021" name="Nat. Commun.">
        <title>Genetic determinants of endophytism in the Arabidopsis root mycobiome.</title>
        <authorList>
            <person name="Mesny F."/>
            <person name="Miyauchi S."/>
            <person name="Thiergart T."/>
            <person name="Pickel B."/>
            <person name="Atanasova L."/>
            <person name="Karlsson M."/>
            <person name="Huettel B."/>
            <person name="Barry K.W."/>
            <person name="Haridas S."/>
            <person name="Chen C."/>
            <person name="Bauer D."/>
            <person name="Andreopoulos W."/>
            <person name="Pangilinan J."/>
            <person name="LaButti K."/>
            <person name="Riley R."/>
            <person name="Lipzen A."/>
            <person name="Clum A."/>
            <person name="Drula E."/>
            <person name="Henrissat B."/>
            <person name="Kohler A."/>
            <person name="Grigoriev I.V."/>
            <person name="Martin F.M."/>
            <person name="Hacquard S."/>
        </authorList>
    </citation>
    <scope>NUCLEOTIDE SEQUENCE</scope>
    <source>
        <strain evidence="6">MPI-SDFR-AT-0073</strain>
    </source>
</reference>
<dbReference type="SUPFAM" id="SSF56752">
    <property type="entry name" value="D-aminoacid aminotransferase-like PLP-dependent enzymes"/>
    <property type="match status" value="1"/>
</dbReference>
<evidence type="ECO:0000256" key="1">
    <source>
        <dbReference type="ARBA" id="ARBA00001933"/>
    </source>
</evidence>
<dbReference type="OrthoDB" id="409992at2759"/>
<accession>A0A9P8ZUS9</accession>
<evidence type="ECO:0000313" key="6">
    <source>
        <dbReference type="EMBL" id="KAH6651495.1"/>
    </source>
</evidence>
<evidence type="ECO:0000256" key="3">
    <source>
        <dbReference type="ARBA" id="ARBA00022576"/>
    </source>
</evidence>
<dbReference type="GO" id="GO:0009081">
    <property type="term" value="P:branched-chain amino acid metabolic process"/>
    <property type="evidence" value="ECO:0007669"/>
    <property type="project" value="InterPro"/>
</dbReference>
<comment type="similarity">
    <text evidence="2">Belongs to the class-IV pyridoxal-phosphate-dependent aminotransferase family.</text>
</comment>
<dbReference type="InterPro" id="IPR036038">
    <property type="entry name" value="Aminotransferase-like"/>
</dbReference>
<dbReference type="GO" id="GO:0004084">
    <property type="term" value="F:branched-chain-amino-acid transaminase activity"/>
    <property type="evidence" value="ECO:0007669"/>
    <property type="project" value="InterPro"/>
</dbReference>
<keyword evidence="7" id="KW-1185">Reference proteome</keyword>
<comment type="caution">
    <text evidence="6">The sequence shown here is derived from an EMBL/GenBank/DDBJ whole genome shotgun (WGS) entry which is preliminary data.</text>
</comment>
<keyword evidence="4" id="KW-0808">Transferase</keyword>
<dbReference type="Gene3D" id="3.30.470.10">
    <property type="match status" value="1"/>
</dbReference>
<dbReference type="PANTHER" id="PTHR42825:SF2">
    <property type="entry name" value="BRANCHED-CHAIN-AMINO-ACID AMINOTRANSFERASE 3, CHLOROPLASTIC-RELATED"/>
    <property type="match status" value="1"/>
</dbReference>
<dbReference type="Gene3D" id="3.20.10.10">
    <property type="entry name" value="D-amino Acid Aminotransferase, subunit A, domain 2"/>
    <property type="match status" value="1"/>
</dbReference>
<dbReference type="InterPro" id="IPR005786">
    <property type="entry name" value="B_amino_transII"/>
</dbReference>
<name>A0A9P8ZUS9_9PEZI</name>